<evidence type="ECO:0008006" key="6">
    <source>
        <dbReference type="Google" id="ProtNLM"/>
    </source>
</evidence>
<dbReference type="RefSeq" id="WP_126834755.1">
    <property type="nucleotide sequence ID" value="NZ_PIPT01000010.1"/>
</dbReference>
<dbReference type="SUPFAM" id="SSF50965">
    <property type="entry name" value="Galactose oxidase, central domain"/>
    <property type="match status" value="1"/>
</dbReference>
<dbReference type="Gene3D" id="2.120.10.80">
    <property type="entry name" value="Kelch-type beta propeller"/>
    <property type="match status" value="2"/>
</dbReference>
<organism evidence="4 5">
    <name type="scientific">Pseudidiomarina aquimaris</name>
    <dbReference type="NCBI Taxonomy" id="641841"/>
    <lineage>
        <taxon>Bacteria</taxon>
        <taxon>Pseudomonadati</taxon>
        <taxon>Pseudomonadota</taxon>
        <taxon>Gammaproteobacteria</taxon>
        <taxon>Alteromonadales</taxon>
        <taxon>Idiomarinaceae</taxon>
        <taxon>Pseudidiomarina</taxon>
    </lineage>
</organism>
<dbReference type="OrthoDB" id="6328960at2"/>
<accession>A0A432XBP7</accession>
<keyword evidence="5" id="KW-1185">Reference proteome</keyword>
<evidence type="ECO:0000256" key="1">
    <source>
        <dbReference type="ARBA" id="ARBA00022441"/>
    </source>
</evidence>
<dbReference type="InterPro" id="IPR015915">
    <property type="entry name" value="Kelch-typ_b-propeller"/>
</dbReference>
<dbReference type="SMART" id="SM00612">
    <property type="entry name" value="Kelch"/>
    <property type="match status" value="3"/>
</dbReference>
<keyword evidence="1" id="KW-0880">Kelch repeat</keyword>
<dbReference type="Pfam" id="PF01344">
    <property type="entry name" value="Kelch_1"/>
    <property type="match status" value="1"/>
</dbReference>
<evidence type="ECO:0000313" key="4">
    <source>
        <dbReference type="EMBL" id="RUO46179.1"/>
    </source>
</evidence>
<gene>
    <name evidence="4" type="ORF">CWE21_12410</name>
</gene>
<dbReference type="Pfam" id="PF24681">
    <property type="entry name" value="Kelch_KLHDC2_KLHL20_DRC7"/>
    <property type="match status" value="1"/>
</dbReference>
<evidence type="ECO:0000313" key="5">
    <source>
        <dbReference type="Proteomes" id="UP000286678"/>
    </source>
</evidence>
<comment type="caution">
    <text evidence="4">The sequence shown here is derived from an EMBL/GenBank/DDBJ whole genome shotgun (WGS) entry which is preliminary data.</text>
</comment>
<proteinExistence type="predicted"/>
<protein>
    <recommendedName>
        <fullName evidence="6">Galactose oxidase</fullName>
    </recommendedName>
</protein>
<keyword evidence="2" id="KW-0677">Repeat</keyword>
<reference evidence="5" key="1">
    <citation type="journal article" date="2018" name="Front. Microbiol.">
        <title>Genome-Based Analysis Reveals the Taxonomy and Diversity of the Family Idiomarinaceae.</title>
        <authorList>
            <person name="Liu Y."/>
            <person name="Lai Q."/>
            <person name="Shao Z."/>
        </authorList>
    </citation>
    <scope>NUCLEOTIDE SEQUENCE [LARGE SCALE GENOMIC DNA]</scope>
    <source>
        <strain evidence="5">SW15</strain>
    </source>
</reference>
<feature type="chain" id="PRO_5019163133" description="Galactose oxidase" evidence="3">
    <location>
        <begin position="28"/>
        <end position="324"/>
    </location>
</feature>
<keyword evidence="3" id="KW-0732">Signal</keyword>
<feature type="signal peptide" evidence="3">
    <location>
        <begin position="1"/>
        <end position="27"/>
    </location>
</feature>
<dbReference type="EMBL" id="PIPT01000010">
    <property type="protein sequence ID" value="RUO46179.1"/>
    <property type="molecule type" value="Genomic_DNA"/>
</dbReference>
<evidence type="ECO:0000256" key="2">
    <source>
        <dbReference type="ARBA" id="ARBA00022737"/>
    </source>
</evidence>
<dbReference type="AlphaFoldDB" id="A0A432XBP7"/>
<dbReference type="InterPro" id="IPR011043">
    <property type="entry name" value="Gal_Oxase/kelch_b-propeller"/>
</dbReference>
<dbReference type="PANTHER" id="PTHR24412">
    <property type="entry name" value="KELCH PROTEIN"/>
    <property type="match status" value="1"/>
</dbReference>
<name>A0A432XBP7_9GAMM</name>
<evidence type="ECO:0000256" key="3">
    <source>
        <dbReference type="SAM" id="SignalP"/>
    </source>
</evidence>
<dbReference type="PANTHER" id="PTHR24412:SF489">
    <property type="entry name" value="RING FINGER DOMAIN AND KELCH REPEAT-CONTAINING PROTEIN DDB_G0271372"/>
    <property type="match status" value="1"/>
</dbReference>
<dbReference type="InterPro" id="IPR006652">
    <property type="entry name" value="Kelch_1"/>
</dbReference>
<dbReference type="SUPFAM" id="SSF117281">
    <property type="entry name" value="Kelch motif"/>
    <property type="match status" value="1"/>
</dbReference>
<dbReference type="Proteomes" id="UP000286678">
    <property type="component" value="Unassembled WGS sequence"/>
</dbReference>
<sequence>MPPPLTSIKSLFSVVVVVLVAVGCASAPEAPAPEPESATLNYARFGHAAVADNEAIYVFGGASENGFIGNIERIDPVTKISTVLPVRMLPRRYGSAVWDGNELIYIFGGVGVHEGHYRIEPTIEIFNTRTRKVSRTKMLLPRRLNSAARLGEHIFVVGGSKLETDASGNGEFHAMSLVTAYDFANEQLNRRADLPDARDTKVFTYGDQLCAVGGYNHKNTFARFDCYTPATDTWQAMPDMPSATSAHSVAVHGDKLYVFGNYSKLDQALVFDFATQQWSTADLPYQASRHNTAVTFGNEIFVIGGTTDTKGPALDTIQVFTAKR</sequence>